<comment type="caution">
    <text evidence="1">The sequence shown here is derived from an EMBL/GenBank/DDBJ whole genome shotgun (WGS) entry which is preliminary data.</text>
</comment>
<evidence type="ECO:0000313" key="1">
    <source>
        <dbReference type="EMBL" id="MBD7965070.1"/>
    </source>
</evidence>
<dbReference type="Proteomes" id="UP000603641">
    <property type="component" value="Unassembled WGS sequence"/>
</dbReference>
<name>A0ABR8SNS1_9BACL</name>
<sequence length="86" mass="9457">MKKIKLTLAEVTLPKQGQFFLKEVFIGDRERFSGGRITVTGGNGLTSGGQRSCTGGNSMFIGERVRNIKTRTVKAAKKLTNSRRQP</sequence>
<keyword evidence="2" id="KW-1185">Reference proteome</keyword>
<reference evidence="1 2" key="1">
    <citation type="submission" date="2020-08" db="EMBL/GenBank/DDBJ databases">
        <title>A Genomic Blueprint of the Chicken Gut Microbiome.</title>
        <authorList>
            <person name="Gilroy R."/>
            <person name="Ravi A."/>
            <person name="Getino M."/>
            <person name="Pursley I."/>
            <person name="Horton D.L."/>
            <person name="Alikhan N.-F."/>
            <person name="Baker D."/>
            <person name="Gharbi K."/>
            <person name="Hall N."/>
            <person name="Watson M."/>
            <person name="Adriaenssens E.M."/>
            <person name="Foster-Nyarko E."/>
            <person name="Jarju S."/>
            <person name="Secka A."/>
            <person name="Antonio M."/>
            <person name="Oren A."/>
            <person name="Chaudhuri R."/>
            <person name="La Ragione R.M."/>
            <person name="Hildebrand F."/>
            <person name="Pallen M.J."/>
        </authorList>
    </citation>
    <scope>NUCLEOTIDE SEQUENCE [LARGE SCALE GENOMIC DNA]</scope>
    <source>
        <strain evidence="1 2">Sa2CUA10</strain>
    </source>
</reference>
<protein>
    <submittedName>
        <fullName evidence="1">Uncharacterized protein</fullName>
    </submittedName>
</protein>
<proteinExistence type="predicted"/>
<dbReference type="RefSeq" id="WP_191754314.1">
    <property type="nucleotide sequence ID" value="NZ_JACSQM010000005.1"/>
</dbReference>
<gene>
    <name evidence="1" type="ORF">H9648_13485</name>
</gene>
<evidence type="ECO:0000313" key="2">
    <source>
        <dbReference type="Proteomes" id="UP000603641"/>
    </source>
</evidence>
<accession>A0ABR8SNS1</accession>
<dbReference type="EMBL" id="JACSQM010000005">
    <property type="protein sequence ID" value="MBD7965070.1"/>
    <property type="molecule type" value="Genomic_DNA"/>
</dbReference>
<organism evidence="1 2">
    <name type="scientific">Fictibacillus norfolkensis</name>
    <dbReference type="NCBI Taxonomy" id="2762233"/>
    <lineage>
        <taxon>Bacteria</taxon>
        <taxon>Bacillati</taxon>
        <taxon>Bacillota</taxon>
        <taxon>Bacilli</taxon>
        <taxon>Bacillales</taxon>
        <taxon>Fictibacillaceae</taxon>
        <taxon>Fictibacillus</taxon>
    </lineage>
</organism>